<reference evidence="2 3" key="1">
    <citation type="journal article" date="2013" name="Genome Biol.">
        <title>Genome of Acanthamoeba castellanii highlights extensive lateral gene transfer and early evolution of tyrosine kinase signaling.</title>
        <authorList>
            <person name="Clarke M."/>
            <person name="Lohan A.J."/>
            <person name="Liu B."/>
            <person name="Lagkouvardos I."/>
            <person name="Roy S."/>
            <person name="Zafar N."/>
            <person name="Bertelli C."/>
            <person name="Schilde C."/>
            <person name="Kianianmomeni A."/>
            <person name="Burglin T.R."/>
            <person name="Frech C."/>
            <person name="Turcotte B."/>
            <person name="Kopec K.O."/>
            <person name="Synnott J.M."/>
            <person name="Choo C."/>
            <person name="Paponov I."/>
            <person name="Finkler A."/>
            <person name="Soon Heng Tan C."/>
            <person name="Hutchins A.P."/>
            <person name="Weinmeier T."/>
            <person name="Rattei T."/>
            <person name="Chu J.S."/>
            <person name="Gimenez G."/>
            <person name="Irimia M."/>
            <person name="Rigden D.J."/>
            <person name="Fitzpatrick D.A."/>
            <person name="Lorenzo-Morales J."/>
            <person name="Bateman A."/>
            <person name="Chiu C.H."/>
            <person name="Tang P."/>
            <person name="Hegemann P."/>
            <person name="Fromm H."/>
            <person name="Raoult D."/>
            <person name="Greub G."/>
            <person name="Miranda-Saavedra D."/>
            <person name="Chen N."/>
            <person name="Nash P."/>
            <person name="Ginger M.L."/>
            <person name="Horn M."/>
            <person name="Schaap P."/>
            <person name="Caler L."/>
            <person name="Loftus B."/>
        </authorList>
    </citation>
    <scope>NUCLEOTIDE SEQUENCE [LARGE SCALE GENOMIC DNA]</scope>
    <source>
        <strain evidence="2 3">Neff</strain>
    </source>
</reference>
<dbReference type="AlphaFoldDB" id="L8GHZ0"/>
<name>L8GHZ0_ACACF</name>
<evidence type="ECO:0000313" key="2">
    <source>
        <dbReference type="EMBL" id="ELR11806.1"/>
    </source>
</evidence>
<dbReference type="KEGG" id="acan:ACA1_362940"/>
<feature type="region of interest" description="Disordered" evidence="1">
    <location>
        <begin position="114"/>
        <end position="138"/>
    </location>
</feature>
<protein>
    <submittedName>
        <fullName evidence="2">Uncharacterized protein</fullName>
    </submittedName>
</protein>
<dbReference type="EMBL" id="KB008147">
    <property type="protein sequence ID" value="ELR11806.1"/>
    <property type="molecule type" value="Genomic_DNA"/>
</dbReference>
<organism evidence="2 3">
    <name type="scientific">Acanthamoeba castellanii (strain ATCC 30010 / Neff)</name>
    <dbReference type="NCBI Taxonomy" id="1257118"/>
    <lineage>
        <taxon>Eukaryota</taxon>
        <taxon>Amoebozoa</taxon>
        <taxon>Discosea</taxon>
        <taxon>Longamoebia</taxon>
        <taxon>Centramoebida</taxon>
        <taxon>Acanthamoebidae</taxon>
        <taxon>Acanthamoeba</taxon>
    </lineage>
</organism>
<proteinExistence type="predicted"/>
<accession>L8GHZ0</accession>
<dbReference type="VEuPathDB" id="AmoebaDB:ACA1_362940"/>
<keyword evidence="3" id="KW-1185">Reference proteome</keyword>
<dbReference type="GeneID" id="14912292"/>
<dbReference type="RefSeq" id="XP_004333819.1">
    <property type="nucleotide sequence ID" value="XM_004333771.1"/>
</dbReference>
<dbReference type="Proteomes" id="UP000011083">
    <property type="component" value="Unassembled WGS sequence"/>
</dbReference>
<evidence type="ECO:0000313" key="3">
    <source>
        <dbReference type="Proteomes" id="UP000011083"/>
    </source>
</evidence>
<sequence>MNKREDEKAVMCLCYQLEHIADNYPPLADDLKRAVSKLIKGWHAREAYERFNNKIDARTENSLIEDAEDMCDDLWAPSDLQSTIKYLPAEVETRPEWARNMEVLCFIDDHDQEEEHPCANGEDGGGGNGGKGEDDTKSRAGWKYEIPRSLAACILVRSLQRERMNAESMLQRHIHRASERMALAYSKAIIPLLAYCDIAHPA</sequence>
<evidence type="ECO:0000256" key="1">
    <source>
        <dbReference type="SAM" id="MobiDB-lite"/>
    </source>
</evidence>
<gene>
    <name evidence="2" type="ORF">ACA1_362940</name>
</gene>